<dbReference type="GO" id="GO:0016491">
    <property type="term" value="F:oxidoreductase activity"/>
    <property type="evidence" value="ECO:0007669"/>
    <property type="project" value="UniProtKB-UniRule"/>
</dbReference>
<dbReference type="FunFam" id="1.20.810.10:FF:000002">
    <property type="entry name" value="Cytochrome b"/>
    <property type="match status" value="1"/>
</dbReference>
<dbReference type="GO" id="GO:0006122">
    <property type="term" value="P:mitochondrial electron transport, ubiquinol to cytochrome c"/>
    <property type="evidence" value="ECO:0007669"/>
    <property type="project" value="TreeGrafter"/>
</dbReference>
<evidence type="ECO:0000256" key="13">
    <source>
        <dbReference type="ARBA" id="ARBA00023004"/>
    </source>
</evidence>
<dbReference type="PROSITE" id="PS51003">
    <property type="entry name" value="CYTB_CTER"/>
    <property type="match status" value="1"/>
</dbReference>
<keyword evidence="8 20" id="KW-0812">Transmembrane</keyword>
<dbReference type="GO" id="GO:0008121">
    <property type="term" value="F:quinol-cytochrome-c reductase activity"/>
    <property type="evidence" value="ECO:0007669"/>
    <property type="project" value="InterPro"/>
</dbReference>
<evidence type="ECO:0000256" key="12">
    <source>
        <dbReference type="ARBA" id="ARBA00022989"/>
    </source>
</evidence>
<keyword evidence="5 20" id="KW-0813">Transport</keyword>
<keyword evidence="14" id="KW-0830">Ubiquinone</keyword>
<feature type="transmembrane region" description="Helical" evidence="20">
    <location>
        <begin position="87"/>
        <end position="106"/>
    </location>
</feature>
<keyword evidence="16 20" id="KW-0472">Membrane</keyword>
<evidence type="ECO:0000256" key="16">
    <source>
        <dbReference type="ARBA" id="ARBA00023136"/>
    </source>
</evidence>
<feature type="domain" description="Cytochrome b/b6 N-terminal region profile" evidence="21">
    <location>
        <begin position="1"/>
        <end position="209"/>
    </location>
</feature>
<evidence type="ECO:0000256" key="8">
    <source>
        <dbReference type="ARBA" id="ARBA00022692"/>
    </source>
</evidence>
<evidence type="ECO:0000256" key="11">
    <source>
        <dbReference type="ARBA" id="ARBA00022982"/>
    </source>
</evidence>
<feature type="domain" description="Cytochrome b/b6 C-terminal region profile" evidence="22">
    <location>
        <begin position="210"/>
        <end position="378"/>
    </location>
</feature>
<dbReference type="SUPFAM" id="SSF81648">
    <property type="entry name" value="a domain/subunit of cytochrome bc1 complex (Ubiquinol-cytochrome c reductase)"/>
    <property type="match status" value="1"/>
</dbReference>
<feature type="binding site" description="axial binding residue" evidence="19">
    <location>
        <position position="196"/>
    </location>
    <ligand>
        <name>heme b</name>
        <dbReference type="ChEBI" id="CHEBI:60344"/>
        <label>b566</label>
    </ligand>
    <ligandPart>
        <name>Fe</name>
        <dbReference type="ChEBI" id="CHEBI:18248"/>
    </ligandPart>
</feature>
<evidence type="ECO:0000256" key="1">
    <source>
        <dbReference type="ARBA" id="ARBA00002566"/>
    </source>
</evidence>
<dbReference type="PROSITE" id="PS51002">
    <property type="entry name" value="CYTB_NTER"/>
    <property type="match status" value="1"/>
</dbReference>
<dbReference type="GO" id="GO:0046872">
    <property type="term" value="F:metal ion binding"/>
    <property type="evidence" value="ECO:0007669"/>
    <property type="project" value="UniProtKB-UniRule"/>
</dbReference>
<dbReference type="SUPFAM" id="SSF81342">
    <property type="entry name" value="Transmembrane di-heme cytochromes"/>
    <property type="match status" value="1"/>
</dbReference>
<reference evidence="23" key="1">
    <citation type="journal article" date="2004" name="Evolution">
        <title>Evolution of mouthbrooding and life-history correlates in the fighting fish genus Betta.</title>
        <authorList>
            <person name="Ruber L."/>
            <person name="Britz R."/>
            <person name="Tan H.H."/>
            <person name="Ng P.K."/>
            <person name="Zardoya R."/>
        </authorList>
    </citation>
    <scope>NUCLEOTIDE SEQUENCE</scope>
</reference>
<evidence type="ECO:0000256" key="15">
    <source>
        <dbReference type="ARBA" id="ARBA00023128"/>
    </source>
</evidence>
<dbReference type="InterPro" id="IPR016174">
    <property type="entry name" value="Di-haem_cyt_TM"/>
</dbReference>
<dbReference type="InterPro" id="IPR005798">
    <property type="entry name" value="Cyt_b/b6_C"/>
</dbReference>
<dbReference type="GO" id="GO:0045275">
    <property type="term" value="C:respiratory chain complex III"/>
    <property type="evidence" value="ECO:0007669"/>
    <property type="project" value="InterPro"/>
</dbReference>
<comment type="similarity">
    <text evidence="17 20">Belongs to the cytochrome b family.</text>
</comment>
<dbReference type="CDD" id="cd00290">
    <property type="entry name" value="cytochrome_b_C"/>
    <property type="match status" value="1"/>
</dbReference>
<feature type="transmembrane region" description="Helical" evidence="20">
    <location>
        <begin position="229"/>
        <end position="250"/>
    </location>
</feature>
<evidence type="ECO:0000256" key="14">
    <source>
        <dbReference type="ARBA" id="ARBA00023075"/>
    </source>
</evidence>
<evidence type="ECO:0000256" key="5">
    <source>
        <dbReference type="ARBA" id="ARBA00022448"/>
    </source>
</evidence>
<sequence>MAHLRKMHPVAKIANHALIDLPAPSTISAWWNFGSLLGLCLVAQLMTGLFLAMHYASDISLAFSSVAHICRDVNYGWLIRNMHANGASFFFICIYLHVGRGLYYGSYVYMEVWNLGVILLLFTMMTAFVGYVLPWGQMSFWGATVITNLLSAIPYMGDMLVQWVWGGFSVDNATLARFFAFHFLFPFVIAAMTVIHLLFLHESGSNNPAGTSQNSDKITFHPYYSLKDLIGFMALLLMLISLSLFLPNLLGDPDNFIPANPLVTPPHIKPEWYFLFAYAILRSIPNKLGGVLALLASILILMLVPFLNTSKRRNLTFRPISQLFFWLLIADVAMLTWIGGMPVENPYIIIGQVASLIYFLLFLIIMPAAGTIEDKAPF</sequence>
<feature type="transmembrane region" description="Helical" evidence="20">
    <location>
        <begin position="320"/>
        <end position="340"/>
    </location>
</feature>
<dbReference type="PANTHER" id="PTHR19271:SF16">
    <property type="entry name" value="CYTOCHROME B"/>
    <property type="match status" value="1"/>
</dbReference>
<keyword evidence="15 20" id="KW-0496">Mitochondrion</keyword>
<dbReference type="PANTHER" id="PTHR19271">
    <property type="entry name" value="CYTOCHROME B"/>
    <property type="match status" value="1"/>
</dbReference>
<dbReference type="InterPro" id="IPR005797">
    <property type="entry name" value="Cyt_b/b6_N"/>
</dbReference>
<evidence type="ECO:0000256" key="4">
    <source>
        <dbReference type="ARBA" id="ARBA00013531"/>
    </source>
</evidence>
<evidence type="ECO:0000256" key="6">
    <source>
        <dbReference type="ARBA" id="ARBA00022617"/>
    </source>
</evidence>
<dbReference type="PIRSF" id="PIRSF038885">
    <property type="entry name" value="COB"/>
    <property type="match status" value="1"/>
</dbReference>
<comment type="cofactor">
    <cofactor evidence="20">
        <name>heme b</name>
        <dbReference type="ChEBI" id="CHEBI:60344"/>
    </cofactor>
    <text evidence="20">Binds 2 heme groups non-covalently.</text>
</comment>
<feature type="binding site" evidence="18">
    <location>
        <position position="201"/>
    </location>
    <ligand>
        <name>a ubiquinone</name>
        <dbReference type="ChEBI" id="CHEBI:16389"/>
    </ligand>
</feature>
<evidence type="ECO:0000259" key="21">
    <source>
        <dbReference type="PROSITE" id="PS51002"/>
    </source>
</evidence>
<dbReference type="EMBL" id="AF519680">
    <property type="protein sequence ID" value="AAQ08454.1"/>
    <property type="molecule type" value="Genomic_DNA"/>
</dbReference>
<evidence type="ECO:0000256" key="20">
    <source>
        <dbReference type="RuleBase" id="RU362117"/>
    </source>
</evidence>
<evidence type="ECO:0000256" key="10">
    <source>
        <dbReference type="ARBA" id="ARBA00022792"/>
    </source>
</evidence>
<dbReference type="InterPro" id="IPR048260">
    <property type="entry name" value="Cytochrome_b_C_euk/bac"/>
</dbReference>
<dbReference type="InterPro" id="IPR036150">
    <property type="entry name" value="Cyt_b/b6_C_sf"/>
</dbReference>
<dbReference type="Gene3D" id="1.20.810.10">
    <property type="entry name" value="Cytochrome Bc1 Complex, Chain C"/>
    <property type="match status" value="1"/>
</dbReference>
<dbReference type="InterPro" id="IPR048259">
    <property type="entry name" value="Cytochrome_b_N_euk/bac"/>
</dbReference>
<keyword evidence="10" id="KW-0999">Mitochondrion inner membrane</keyword>
<keyword evidence="13 19" id="KW-0408">Iron</keyword>
<evidence type="ECO:0000256" key="9">
    <source>
        <dbReference type="ARBA" id="ARBA00022723"/>
    </source>
</evidence>
<proteinExistence type="inferred from homology"/>
<organism evidence="23">
    <name type="scientific">Betta miniopinna</name>
    <dbReference type="NCBI Taxonomy" id="209218"/>
    <lineage>
        <taxon>Eukaryota</taxon>
        <taxon>Metazoa</taxon>
        <taxon>Chordata</taxon>
        <taxon>Craniata</taxon>
        <taxon>Vertebrata</taxon>
        <taxon>Euteleostomi</taxon>
        <taxon>Actinopterygii</taxon>
        <taxon>Neopterygii</taxon>
        <taxon>Teleostei</taxon>
        <taxon>Neoteleostei</taxon>
        <taxon>Acanthomorphata</taxon>
        <taxon>Anabantaria</taxon>
        <taxon>Anabantiformes</taxon>
        <taxon>Anabantoidei</taxon>
        <taxon>Osphronemidae</taxon>
        <taxon>Betta</taxon>
    </lineage>
</organism>
<evidence type="ECO:0000256" key="2">
    <source>
        <dbReference type="ARBA" id="ARBA00004448"/>
    </source>
</evidence>
<evidence type="ECO:0000256" key="17">
    <source>
        <dbReference type="ARBA" id="ARBA00061233"/>
    </source>
</evidence>
<dbReference type="CDD" id="cd00284">
    <property type="entry name" value="Cytochrome_b_N"/>
    <property type="match status" value="1"/>
</dbReference>
<comment type="cofactor">
    <cofactor evidence="19">
        <name>heme</name>
        <dbReference type="ChEBI" id="CHEBI:30413"/>
    </cofactor>
    <text evidence="19">Binds 2 heme groups non-covalently.</text>
</comment>
<keyword evidence="11 20" id="KW-0249">Electron transport</keyword>
<comment type="function">
    <text evidence="1 20">Component of the ubiquinol-cytochrome c reductase complex (complex III or cytochrome b-c1 complex) that is part of the mitochondrial respiratory chain. The b-c1 complex mediates electron transfer from ubiquinol to cytochrome c. Contributes to the generation of a proton gradient across the mitochondrial membrane that is then used for ATP synthesis.</text>
</comment>
<feature type="binding site" description="axial binding residue" evidence="19">
    <location>
        <position position="182"/>
    </location>
    <ligand>
        <name>heme b</name>
        <dbReference type="ChEBI" id="CHEBI:60344"/>
        <label>b562</label>
    </ligand>
    <ligandPart>
        <name>Fe</name>
        <dbReference type="ChEBI" id="CHEBI:18248"/>
    </ligandPart>
</feature>
<comment type="subcellular location">
    <subcellularLocation>
        <location evidence="2">Mitochondrion inner membrane</location>
        <topology evidence="2">Multi-pass membrane protein</topology>
    </subcellularLocation>
</comment>
<accession>Q71ER5</accession>
<evidence type="ECO:0000256" key="7">
    <source>
        <dbReference type="ARBA" id="ARBA00022660"/>
    </source>
</evidence>
<dbReference type="AlphaFoldDB" id="Q71ER5"/>
<feature type="transmembrane region" description="Helical" evidence="20">
    <location>
        <begin position="177"/>
        <end position="200"/>
    </location>
</feature>
<feature type="transmembrane region" description="Helical" evidence="20">
    <location>
        <begin position="346"/>
        <end position="365"/>
    </location>
</feature>
<evidence type="ECO:0000313" key="23">
    <source>
        <dbReference type="EMBL" id="AAQ08454.1"/>
    </source>
</evidence>
<keyword evidence="6 19" id="KW-0349">Heme</keyword>
<feature type="binding site" description="axial binding residue" evidence="19">
    <location>
        <position position="83"/>
    </location>
    <ligand>
        <name>heme b</name>
        <dbReference type="ChEBI" id="CHEBI:60344"/>
        <label>b562</label>
    </ligand>
    <ligandPart>
        <name>Fe</name>
        <dbReference type="ChEBI" id="CHEBI:18248"/>
    </ligandPart>
</feature>
<evidence type="ECO:0000256" key="19">
    <source>
        <dbReference type="PIRSR" id="PIRSR038885-2"/>
    </source>
</evidence>
<feature type="transmembrane region" description="Helical" evidence="20">
    <location>
        <begin position="30"/>
        <end position="52"/>
    </location>
</feature>
<comment type="subunit">
    <text evidence="3">The cytochrome bc1 complex contains 3 respiratory subunits (MT-CYB, CYC1 and UQCRFS1), 2 core proteins (UQCRC1 and UQCRC2) and probably 6 low-molecular weight proteins.</text>
</comment>
<dbReference type="InterPro" id="IPR030689">
    <property type="entry name" value="Cytochrome_b"/>
</dbReference>
<feature type="transmembrane region" description="Helical" evidence="20">
    <location>
        <begin position="288"/>
        <end position="308"/>
    </location>
</feature>
<dbReference type="Pfam" id="PF00033">
    <property type="entry name" value="Cytochrome_B"/>
    <property type="match status" value="1"/>
</dbReference>
<evidence type="ECO:0000259" key="22">
    <source>
        <dbReference type="PROSITE" id="PS51003"/>
    </source>
</evidence>
<evidence type="ECO:0000256" key="3">
    <source>
        <dbReference type="ARBA" id="ARBA00011660"/>
    </source>
</evidence>
<keyword evidence="9 19" id="KW-0479">Metal-binding</keyword>
<feature type="binding site" description="axial binding residue" evidence="19">
    <location>
        <position position="97"/>
    </location>
    <ligand>
        <name>heme b</name>
        <dbReference type="ChEBI" id="CHEBI:60344"/>
        <label>b566</label>
    </ligand>
    <ligandPart>
        <name>Fe</name>
        <dbReference type="ChEBI" id="CHEBI:18248"/>
    </ligandPart>
</feature>
<dbReference type="GO" id="GO:0005743">
    <property type="term" value="C:mitochondrial inner membrane"/>
    <property type="evidence" value="ECO:0007669"/>
    <property type="project" value="UniProtKB-SubCell"/>
</dbReference>
<feature type="transmembrane region" description="Helical" evidence="20">
    <location>
        <begin position="140"/>
        <end position="157"/>
    </location>
</feature>
<geneLocation type="mitochondrion" evidence="23"/>
<keyword evidence="7 20" id="KW-0679">Respiratory chain</keyword>
<evidence type="ECO:0000256" key="18">
    <source>
        <dbReference type="PIRSR" id="PIRSR038885-1"/>
    </source>
</evidence>
<name>Q71ER5_9TELE</name>
<dbReference type="InterPro" id="IPR027387">
    <property type="entry name" value="Cytb/b6-like_sf"/>
</dbReference>
<protein>
    <recommendedName>
        <fullName evidence="4 20">Cytochrome b</fullName>
    </recommendedName>
</protein>
<keyword evidence="12 20" id="KW-1133">Transmembrane helix</keyword>
<gene>
    <name evidence="23" type="primary">cytb</name>
</gene>
<feature type="transmembrane region" description="Helical" evidence="20">
    <location>
        <begin position="112"/>
        <end position="133"/>
    </location>
</feature>
<dbReference type="Pfam" id="PF00032">
    <property type="entry name" value="Cytochrom_B_C"/>
    <property type="match status" value="1"/>
</dbReference>